<dbReference type="Proteomes" id="UP000198598">
    <property type="component" value="Unassembled WGS sequence"/>
</dbReference>
<proteinExistence type="predicted"/>
<sequence length="116" mass="12321">MRYFSPDSSELTSSGSNRRSAGAVPTGMENDPNADEEVINQEAGEQYPESVRKEEHPSEDTPAKLAPDNLADSIAYALDGTGPGPMNEKPNVSGHDVITEGTSGAGPEEEERIFGK</sequence>
<dbReference type="AlphaFoldDB" id="A0A1I1IUP6"/>
<evidence type="ECO:0000256" key="1">
    <source>
        <dbReference type="SAM" id="MobiDB-lite"/>
    </source>
</evidence>
<gene>
    <name evidence="2" type="ORF">SAMN05216167_101988</name>
</gene>
<keyword evidence="3" id="KW-1185">Reference proteome</keyword>
<feature type="compositionally biased region" description="Acidic residues" evidence="1">
    <location>
        <begin position="107"/>
        <end position="116"/>
    </location>
</feature>
<dbReference type="OrthoDB" id="962816at2"/>
<dbReference type="EMBL" id="FOLQ01000001">
    <property type="protein sequence ID" value="SFC38028.1"/>
    <property type="molecule type" value="Genomic_DNA"/>
</dbReference>
<name>A0A1I1IUP6_9BACT</name>
<dbReference type="RefSeq" id="WP_093823421.1">
    <property type="nucleotide sequence ID" value="NZ_FOLQ01000001.1"/>
</dbReference>
<feature type="compositionally biased region" description="Basic and acidic residues" evidence="1">
    <location>
        <begin position="50"/>
        <end position="62"/>
    </location>
</feature>
<evidence type="ECO:0000313" key="3">
    <source>
        <dbReference type="Proteomes" id="UP000198598"/>
    </source>
</evidence>
<organism evidence="2 3">
    <name type="scientific">Spirosoma endophyticum</name>
    <dbReference type="NCBI Taxonomy" id="662367"/>
    <lineage>
        <taxon>Bacteria</taxon>
        <taxon>Pseudomonadati</taxon>
        <taxon>Bacteroidota</taxon>
        <taxon>Cytophagia</taxon>
        <taxon>Cytophagales</taxon>
        <taxon>Cytophagaceae</taxon>
        <taxon>Spirosoma</taxon>
    </lineage>
</organism>
<accession>A0A1I1IUP6</accession>
<feature type="compositionally biased region" description="Polar residues" evidence="1">
    <location>
        <begin position="1"/>
        <end position="19"/>
    </location>
</feature>
<protein>
    <submittedName>
        <fullName evidence="2">Uncharacterized protein</fullName>
    </submittedName>
</protein>
<feature type="region of interest" description="Disordered" evidence="1">
    <location>
        <begin position="1"/>
        <end position="116"/>
    </location>
</feature>
<evidence type="ECO:0000313" key="2">
    <source>
        <dbReference type="EMBL" id="SFC38028.1"/>
    </source>
</evidence>
<reference evidence="2 3" key="1">
    <citation type="submission" date="2016-10" db="EMBL/GenBank/DDBJ databases">
        <authorList>
            <person name="de Groot N.N."/>
        </authorList>
    </citation>
    <scope>NUCLEOTIDE SEQUENCE [LARGE SCALE GENOMIC DNA]</scope>
    <source>
        <strain evidence="2 3">DSM 26130</strain>
    </source>
</reference>